<reference evidence="3 4" key="1">
    <citation type="journal article" date="2016" name="Nat. Commun.">
        <title>Thousands of microbial genomes shed light on interconnected biogeochemical processes in an aquifer system.</title>
        <authorList>
            <person name="Anantharaman K."/>
            <person name="Brown C.T."/>
            <person name="Hug L.A."/>
            <person name="Sharon I."/>
            <person name="Castelle C.J."/>
            <person name="Probst A.J."/>
            <person name="Thomas B.C."/>
            <person name="Singh A."/>
            <person name="Wilkins M.J."/>
            <person name="Karaoz U."/>
            <person name="Brodie E.L."/>
            <person name="Williams K.H."/>
            <person name="Hubbard S.S."/>
            <person name="Banfield J.F."/>
        </authorList>
    </citation>
    <scope>NUCLEOTIDE SEQUENCE [LARGE SCALE GENOMIC DNA]</scope>
    <source>
        <strain evidence="4">RIFCSPLOWO2_12_FULL_64_10</strain>
    </source>
</reference>
<evidence type="ECO:0000313" key="4">
    <source>
        <dbReference type="Proteomes" id="UP000178606"/>
    </source>
</evidence>
<dbReference type="GO" id="GO:0008933">
    <property type="term" value="F:peptidoglycan lytic transglycosylase activity"/>
    <property type="evidence" value="ECO:0007669"/>
    <property type="project" value="InterPro"/>
</dbReference>
<dbReference type="InterPro" id="IPR000189">
    <property type="entry name" value="Transglyc_AS"/>
</dbReference>
<comment type="caution">
    <text evidence="3">The sequence shown here is derived from an EMBL/GenBank/DDBJ whole genome shotgun (WGS) entry which is preliminary data.</text>
</comment>
<name>A0A1F6C9T7_HANXR</name>
<dbReference type="EMBL" id="MFKF01000355">
    <property type="protein sequence ID" value="OGG45934.1"/>
    <property type="molecule type" value="Genomic_DNA"/>
</dbReference>
<proteinExistence type="inferred from homology"/>
<organism evidence="3 4">
    <name type="scientific">Handelsmanbacteria sp. (strain RIFCSPLOWO2_12_FULL_64_10)</name>
    <dbReference type="NCBI Taxonomy" id="1817868"/>
    <lineage>
        <taxon>Bacteria</taxon>
        <taxon>Candidatus Handelsmaniibacteriota</taxon>
    </lineage>
</organism>
<dbReference type="InterPro" id="IPR023346">
    <property type="entry name" value="Lysozyme-like_dom_sf"/>
</dbReference>
<dbReference type="PANTHER" id="PTHR37423">
    <property type="entry name" value="SOLUBLE LYTIC MUREIN TRANSGLYCOSYLASE-RELATED"/>
    <property type="match status" value="1"/>
</dbReference>
<dbReference type="Gene3D" id="1.10.530.10">
    <property type="match status" value="1"/>
</dbReference>
<feature type="domain" description="Transglycosylase SLT" evidence="2">
    <location>
        <begin position="34"/>
        <end position="144"/>
    </location>
</feature>
<evidence type="ECO:0000259" key="2">
    <source>
        <dbReference type="Pfam" id="PF01464"/>
    </source>
</evidence>
<protein>
    <recommendedName>
        <fullName evidence="2">Transglycosylase SLT domain-containing protein</fullName>
    </recommendedName>
</protein>
<dbReference type="AlphaFoldDB" id="A0A1F6C9T7"/>
<dbReference type="GO" id="GO:0000270">
    <property type="term" value="P:peptidoglycan metabolic process"/>
    <property type="evidence" value="ECO:0007669"/>
    <property type="project" value="InterPro"/>
</dbReference>
<dbReference type="Pfam" id="PF01464">
    <property type="entry name" value="SLT"/>
    <property type="match status" value="1"/>
</dbReference>
<dbReference type="PANTHER" id="PTHR37423:SF2">
    <property type="entry name" value="MEMBRANE-BOUND LYTIC MUREIN TRANSGLYCOSYLASE C"/>
    <property type="match status" value="1"/>
</dbReference>
<dbReference type="Proteomes" id="UP000178606">
    <property type="component" value="Unassembled WGS sequence"/>
</dbReference>
<gene>
    <name evidence="3" type="ORF">A3F84_20560</name>
</gene>
<evidence type="ECO:0000313" key="3">
    <source>
        <dbReference type="EMBL" id="OGG45934.1"/>
    </source>
</evidence>
<dbReference type="PROSITE" id="PS00922">
    <property type="entry name" value="TRANSGLYCOSYLASE"/>
    <property type="match status" value="1"/>
</dbReference>
<sequence>MRVAGRIVELEQRAEGRLSLDTFRRLYPTYYADLIEKPAAENRVEPPLVLAIIRQESAFDPAAVSSAGARGLMQVLPTTGAAWAANLGIQDFKPQDLDDPAISIRYGCREIASYLTRFPRDLRGTVLALSSYNASLAVAQEWDKALPADVDELVENIPYHETRGYVKQVLRNYEIYKLLLAAR</sequence>
<comment type="similarity">
    <text evidence="1">Belongs to the transglycosylase Slt family.</text>
</comment>
<dbReference type="SUPFAM" id="SSF53955">
    <property type="entry name" value="Lysozyme-like"/>
    <property type="match status" value="1"/>
</dbReference>
<dbReference type="CDD" id="cd13401">
    <property type="entry name" value="Slt70-like"/>
    <property type="match status" value="1"/>
</dbReference>
<evidence type="ECO:0000256" key="1">
    <source>
        <dbReference type="ARBA" id="ARBA00007734"/>
    </source>
</evidence>
<dbReference type="InterPro" id="IPR008258">
    <property type="entry name" value="Transglycosylase_SLT_dom_1"/>
</dbReference>
<accession>A0A1F6C9T7</accession>
<dbReference type="GO" id="GO:0016020">
    <property type="term" value="C:membrane"/>
    <property type="evidence" value="ECO:0007669"/>
    <property type="project" value="InterPro"/>
</dbReference>